<evidence type="ECO:0000256" key="6">
    <source>
        <dbReference type="ARBA" id="ARBA00023187"/>
    </source>
</evidence>
<evidence type="ECO:0000256" key="4">
    <source>
        <dbReference type="ARBA" id="ARBA00022728"/>
    </source>
</evidence>
<dbReference type="InterPro" id="IPR019175">
    <property type="entry name" value="Prp31_C"/>
</dbReference>
<dbReference type="RefSeq" id="XP_034012770.1">
    <property type="nucleotide sequence ID" value="XM_034154996.1"/>
</dbReference>
<comment type="similarity">
    <text evidence="2">Belongs to the PRP31 family.</text>
</comment>
<feature type="domain" description="Nop" evidence="9">
    <location>
        <begin position="217"/>
        <end position="337"/>
    </location>
</feature>
<dbReference type="GO" id="GO:0046540">
    <property type="term" value="C:U4/U6 x U5 tri-snRNP complex"/>
    <property type="evidence" value="ECO:0007669"/>
    <property type="project" value="InterPro"/>
</dbReference>
<accession>A0A642UQA8</accession>
<dbReference type="AlphaFoldDB" id="A0A642UQA8"/>
<evidence type="ECO:0000256" key="8">
    <source>
        <dbReference type="ARBA" id="ARBA00023274"/>
    </source>
</evidence>
<dbReference type="Gene3D" id="1.10.246.90">
    <property type="entry name" value="Nop domain"/>
    <property type="match status" value="1"/>
</dbReference>
<sequence>MAQDWQQALLDDLDSDSDDGSVVVDDAELPMVERIQRVVNQQPAVEYTGQSAVLPLVPSIEEEMAKYKDAQSTQLQELMAAVSSNMAEESAEHRFITALNELSVVVAHEIGLCNQWLRHQYRDVFPELDQLVASPREYAQIALLVGNEVSRVRTLEEELGKLVSREKVLVIMMAGSIHTSPTTELAPGFTAACEQLIQLSEFVGSIGQFIGERVGKFSPNVTAIVGSITASQLIIALGSLASLASTPSCNLASLGVKQMASTTEAGGADHIRQRGYLYYSPIVHQVPADIKRSVMRIVAGKVVLAARVDISGRGSSDASVGEKFRQDIEAKIEKLQAPPEATPDKALSLPKEFKSKKRGGRKYRKMKERMQLSEVRRAQNIMEFGKAEATFTTALGDEVGLGMLGKSKVAASDATRAKMSKAMMARVNKK</sequence>
<evidence type="ECO:0000256" key="7">
    <source>
        <dbReference type="ARBA" id="ARBA00023242"/>
    </source>
</evidence>
<evidence type="ECO:0000313" key="11">
    <source>
        <dbReference type="Proteomes" id="UP000449547"/>
    </source>
</evidence>
<dbReference type="Pfam" id="PF01798">
    <property type="entry name" value="Nop"/>
    <property type="match status" value="1"/>
</dbReference>
<dbReference type="GO" id="GO:0071011">
    <property type="term" value="C:precatalytic spliceosome"/>
    <property type="evidence" value="ECO:0007669"/>
    <property type="project" value="TreeGrafter"/>
</dbReference>
<protein>
    <recommendedName>
        <fullName evidence="9">Nop domain-containing protein</fullName>
    </recommendedName>
</protein>
<reference evidence="10 11" key="1">
    <citation type="submission" date="2019-07" db="EMBL/GenBank/DDBJ databases">
        <title>Genome assembly of two rare yeast pathogens: Diutina rugosa and Trichomonascus ciferrii.</title>
        <authorList>
            <person name="Mixao V."/>
            <person name="Saus E."/>
            <person name="Hansen A."/>
            <person name="Lass-Flor C."/>
            <person name="Gabaldon T."/>
        </authorList>
    </citation>
    <scope>NUCLEOTIDE SEQUENCE [LARGE SCALE GENOMIC DNA]</scope>
    <source>
        <strain evidence="10 11">CBS 613</strain>
    </source>
</reference>
<dbReference type="InterPro" id="IPR042239">
    <property type="entry name" value="Nop_C"/>
</dbReference>
<proteinExistence type="inferred from homology"/>
<dbReference type="OMA" id="EMRRSAN"/>
<dbReference type="GeneID" id="54781005"/>
<dbReference type="Gene3D" id="1.10.287.4070">
    <property type="match status" value="1"/>
</dbReference>
<dbReference type="GO" id="GO:0000244">
    <property type="term" value="P:spliceosomal tri-snRNP complex assembly"/>
    <property type="evidence" value="ECO:0007669"/>
    <property type="project" value="InterPro"/>
</dbReference>
<dbReference type="InterPro" id="IPR036070">
    <property type="entry name" value="Nop_dom_sf"/>
</dbReference>
<evidence type="ECO:0000256" key="2">
    <source>
        <dbReference type="ARBA" id="ARBA00005572"/>
    </source>
</evidence>
<evidence type="ECO:0000256" key="3">
    <source>
        <dbReference type="ARBA" id="ARBA00022664"/>
    </source>
</evidence>
<dbReference type="InterPro" id="IPR027105">
    <property type="entry name" value="Prp31"/>
</dbReference>
<dbReference type="PANTHER" id="PTHR13904:SF0">
    <property type="entry name" value="U4_U6 SMALL NUCLEAR RIBONUCLEOPROTEIN PRP31"/>
    <property type="match status" value="1"/>
</dbReference>
<dbReference type="OrthoDB" id="4771285at2759"/>
<comment type="caution">
    <text evidence="10">The sequence shown here is derived from an EMBL/GenBank/DDBJ whole genome shotgun (WGS) entry which is preliminary data.</text>
</comment>
<keyword evidence="5" id="KW-0694">RNA-binding</keyword>
<organism evidence="10 11">
    <name type="scientific">Diutina rugosa</name>
    <name type="common">Yeast</name>
    <name type="synonym">Candida rugosa</name>
    <dbReference type="NCBI Taxonomy" id="5481"/>
    <lineage>
        <taxon>Eukaryota</taxon>
        <taxon>Fungi</taxon>
        <taxon>Dikarya</taxon>
        <taxon>Ascomycota</taxon>
        <taxon>Saccharomycotina</taxon>
        <taxon>Pichiomycetes</taxon>
        <taxon>Debaryomycetaceae</taxon>
        <taxon>Diutina</taxon>
    </lineage>
</organism>
<dbReference type="VEuPathDB" id="FungiDB:DIURU_002354"/>
<evidence type="ECO:0000259" key="9">
    <source>
        <dbReference type="PROSITE" id="PS51358"/>
    </source>
</evidence>
<dbReference type="EMBL" id="SWFT01000067">
    <property type="protein sequence ID" value="KAA8903468.1"/>
    <property type="molecule type" value="Genomic_DNA"/>
</dbReference>
<dbReference type="GO" id="GO:0005687">
    <property type="term" value="C:U4 snRNP"/>
    <property type="evidence" value="ECO:0007669"/>
    <property type="project" value="TreeGrafter"/>
</dbReference>
<gene>
    <name evidence="10" type="ORF">DIURU_002354</name>
</gene>
<dbReference type="InterPro" id="IPR012976">
    <property type="entry name" value="NOSIC"/>
</dbReference>
<keyword evidence="8" id="KW-0687">Ribonucleoprotein</keyword>
<dbReference type="Pfam" id="PF09785">
    <property type="entry name" value="Prp31_C"/>
    <property type="match status" value="1"/>
</dbReference>
<dbReference type="SMART" id="SM00931">
    <property type="entry name" value="NOSIC"/>
    <property type="match status" value="1"/>
</dbReference>
<evidence type="ECO:0000313" key="10">
    <source>
        <dbReference type="EMBL" id="KAA8903468.1"/>
    </source>
</evidence>
<dbReference type="SUPFAM" id="SSF89124">
    <property type="entry name" value="Nop domain"/>
    <property type="match status" value="1"/>
</dbReference>
<dbReference type="Proteomes" id="UP000449547">
    <property type="component" value="Unassembled WGS sequence"/>
</dbReference>
<dbReference type="PANTHER" id="PTHR13904">
    <property type="entry name" value="PRE-MRNA SPLICING FACTOR PRP31"/>
    <property type="match status" value="1"/>
</dbReference>
<keyword evidence="4" id="KW-0747">Spliceosome</keyword>
<keyword evidence="11" id="KW-1185">Reference proteome</keyword>
<keyword evidence="7" id="KW-0539">Nucleus</keyword>
<name>A0A642UQA8_DIURU</name>
<dbReference type="PROSITE" id="PS51358">
    <property type="entry name" value="NOP"/>
    <property type="match status" value="1"/>
</dbReference>
<keyword evidence="6" id="KW-0508">mRNA splicing</keyword>
<comment type="subcellular location">
    <subcellularLocation>
        <location evidence="1">Nucleus</location>
    </subcellularLocation>
</comment>
<keyword evidence="3" id="KW-0507">mRNA processing</keyword>
<evidence type="ECO:0000256" key="5">
    <source>
        <dbReference type="ARBA" id="ARBA00022884"/>
    </source>
</evidence>
<evidence type="ECO:0000256" key="1">
    <source>
        <dbReference type="ARBA" id="ARBA00004123"/>
    </source>
</evidence>
<dbReference type="GO" id="GO:0003723">
    <property type="term" value="F:RNA binding"/>
    <property type="evidence" value="ECO:0007669"/>
    <property type="project" value="UniProtKB-KW"/>
</dbReference>
<dbReference type="InterPro" id="IPR002687">
    <property type="entry name" value="Nop_dom"/>
</dbReference>